<accession>A0A8J5T4I7</accession>
<dbReference type="Proteomes" id="UP000729402">
    <property type="component" value="Unassembled WGS sequence"/>
</dbReference>
<evidence type="ECO:0000313" key="1">
    <source>
        <dbReference type="EMBL" id="KAG8079694.1"/>
    </source>
</evidence>
<comment type="caution">
    <text evidence="1">The sequence shown here is derived from an EMBL/GenBank/DDBJ whole genome shotgun (WGS) entry which is preliminary data.</text>
</comment>
<evidence type="ECO:0000313" key="2">
    <source>
        <dbReference type="Proteomes" id="UP000729402"/>
    </source>
</evidence>
<name>A0A8J5T4I7_ZIZPA</name>
<gene>
    <name evidence="1" type="ORF">GUJ93_ZPchr0007g3633</name>
</gene>
<organism evidence="1 2">
    <name type="scientific">Zizania palustris</name>
    <name type="common">Northern wild rice</name>
    <dbReference type="NCBI Taxonomy" id="103762"/>
    <lineage>
        <taxon>Eukaryota</taxon>
        <taxon>Viridiplantae</taxon>
        <taxon>Streptophyta</taxon>
        <taxon>Embryophyta</taxon>
        <taxon>Tracheophyta</taxon>
        <taxon>Spermatophyta</taxon>
        <taxon>Magnoliopsida</taxon>
        <taxon>Liliopsida</taxon>
        <taxon>Poales</taxon>
        <taxon>Poaceae</taxon>
        <taxon>BOP clade</taxon>
        <taxon>Oryzoideae</taxon>
        <taxon>Oryzeae</taxon>
        <taxon>Zizaniinae</taxon>
        <taxon>Zizania</taxon>
    </lineage>
</organism>
<proteinExistence type="predicted"/>
<dbReference type="AlphaFoldDB" id="A0A8J5T4I7"/>
<protein>
    <submittedName>
        <fullName evidence="1">Uncharacterized protein</fullName>
    </submittedName>
</protein>
<reference evidence="1" key="2">
    <citation type="submission" date="2021-02" db="EMBL/GenBank/DDBJ databases">
        <authorList>
            <person name="Kimball J.A."/>
            <person name="Haas M.W."/>
            <person name="Macchietto M."/>
            <person name="Kono T."/>
            <person name="Duquette J."/>
            <person name="Shao M."/>
        </authorList>
    </citation>
    <scope>NUCLEOTIDE SEQUENCE</scope>
    <source>
        <tissue evidence="1">Fresh leaf tissue</tissue>
    </source>
</reference>
<feature type="non-terminal residue" evidence="1">
    <location>
        <position position="59"/>
    </location>
</feature>
<keyword evidence="2" id="KW-1185">Reference proteome</keyword>
<reference evidence="1" key="1">
    <citation type="journal article" date="2021" name="bioRxiv">
        <title>Whole Genome Assembly and Annotation of Northern Wild Rice, Zizania palustris L., Supports a Whole Genome Duplication in the Zizania Genus.</title>
        <authorList>
            <person name="Haas M."/>
            <person name="Kono T."/>
            <person name="Macchietto M."/>
            <person name="Millas R."/>
            <person name="McGilp L."/>
            <person name="Shao M."/>
            <person name="Duquette J."/>
            <person name="Hirsch C.N."/>
            <person name="Kimball J."/>
        </authorList>
    </citation>
    <scope>NUCLEOTIDE SEQUENCE</scope>
    <source>
        <tissue evidence="1">Fresh leaf tissue</tissue>
    </source>
</reference>
<sequence>FALLDRSTGYRIFDTTNTPKPACRPMLPFPSGHHLRLDAASSLVCRYLRAYGQDREALH</sequence>
<dbReference type="EMBL" id="JAAALK010000282">
    <property type="protein sequence ID" value="KAG8079694.1"/>
    <property type="molecule type" value="Genomic_DNA"/>
</dbReference>